<dbReference type="InterPro" id="IPR000600">
    <property type="entry name" value="ROK"/>
</dbReference>
<dbReference type="Gene3D" id="1.10.10.10">
    <property type="entry name" value="Winged helix-like DNA-binding domain superfamily/Winged helix DNA-binding domain"/>
    <property type="match status" value="1"/>
</dbReference>
<comment type="similarity">
    <text evidence="1">Belongs to the ROK (NagC/XylR) family.</text>
</comment>
<evidence type="ECO:0000256" key="1">
    <source>
        <dbReference type="ARBA" id="ARBA00006479"/>
    </source>
</evidence>
<evidence type="ECO:0000313" key="3">
    <source>
        <dbReference type="Proteomes" id="UP000248925"/>
    </source>
</evidence>
<dbReference type="PANTHER" id="PTHR18964">
    <property type="entry name" value="ROK (REPRESSOR, ORF, KINASE) FAMILY"/>
    <property type="match status" value="1"/>
</dbReference>
<dbReference type="Proteomes" id="UP000248925">
    <property type="component" value="Unassembled WGS sequence"/>
</dbReference>
<dbReference type="PROSITE" id="PS01125">
    <property type="entry name" value="ROK"/>
    <property type="match status" value="1"/>
</dbReference>
<dbReference type="AlphaFoldDB" id="A0A2W4CJW4"/>
<proteinExistence type="inferred from homology"/>
<gene>
    <name evidence="2" type="ORF">CPY51_15760</name>
</gene>
<protein>
    <submittedName>
        <fullName evidence="2">Uncharacterized protein</fullName>
    </submittedName>
</protein>
<name>A0A2W4CJW4_9HYPH</name>
<reference evidence="2 3" key="1">
    <citation type="journal article" date="2018" name="Sci. Rep.">
        <title>Rhizobium tumorigenes sp. nov., a novel plant tumorigenic bacterium isolated from cane gall tumors on thornless blackberry.</title>
        <authorList>
            <person name="Kuzmanovi N."/>
            <person name="Smalla K."/>
            <person name="Gronow S."/>
            <person name="PuBawska J."/>
        </authorList>
    </citation>
    <scope>NUCLEOTIDE SEQUENCE [LARGE SCALE GENOMIC DNA]</scope>
    <source>
        <strain evidence="2 3">CCBAU 85046</strain>
    </source>
</reference>
<dbReference type="InterPro" id="IPR049874">
    <property type="entry name" value="ROK_cs"/>
</dbReference>
<accession>A0A2W4CJW4</accession>
<comment type="caution">
    <text evidence="2">The sequence shown here is derived from an EMBL/GenBank/DDBJ whole genome shotgun (WGS) entry which is preliminary data.</text>
</comment>
<dbReference type="SUPFAM" id="SSF46785">
    <property type="entry name" value="Winged helix' DNA-binding domain"/>
    <property type="match status" value="1"/>
</dbReference>
<dbReference type="PANTHER" id="PTHR18964:SF149">
    <property type="entry name" value="BIFUNCTIONAL UDP-N-ACETYLGLUCOSAMINE 2-EPIMERASE_N-ACETYLMANNOSAMINE KINASE"/>
    <property type="match status" value="1"/>
</dbReference>
<dbReference type="InterPro" id="IPR036388">
    <property type="entry name" value="WH-like_DNA-bd_sf"/>
</dbReference>
<keyword evidence="3" id="KW-1185">Reference proteome</keyword>
<evidence type="ECO:0000313" key="2">
    <source>
        <dbReference type="EMBL" id="PZM12981.1"/>
    </source>
</evidence>
<dbReference type="Pfam" id="PF00480">
    <property type="entry name" value="ROK"/>
    <property type="match status" value="1"/>
</dbReference>
<dbReference type="Gene3D" id="3.30.420.40">
    <property type="match status" value="2"/>
</dbReference>
<sequence>MVLSATNALKSKMINLWVVFDEVRRSGPLPRIRISDATGLSRQATSDIVEELIAQGFLREEKSAERRVGKPPVPIALNPKGAFAFGFHVDEGRLACVEQNLRGQVTRSAEVALVKMEIELIAGAIKERTEEWLQDTRFPKSKFLGIGLATPGPFGANVIRPPHLGNWDGALLRDRLETMLEQPVVLANEGQCAITAEGYFGEATAQLTDFLYISLGKGLGSAAMIEHMAFGGAFGNAGEFGHTIVIPNGNACVCGKKGCLETYASLTSLRRFLNEKDQKVRSFDEIETQMTAEDVLVKDWICEAIEPLRNGLSTLENLFEPETMMFGGDAPNWLLDALFDAVQPLYPSLRPTETPRPRLIRSQFGADAMPRGAAFLPVLSALNPRFQTSVHRAGLFSKSSSN</sequence>
<dbReference type="OrthoDB" id="49685at2"/>
<dbReference type="EMBL" id="PCDP01000036">
    <property type="protein sequence ID" value="PZM12981.1"/>
    <property type="molecule type" value="Genomic_DNA"/>
</dbReference>
<organism evidence="2 3">
    <name type="scientific">Rhizobium tubonense</name>
    <dbReference type="NCBI Taxonomy" id="484088"/>
    <lineage>
        <taxon>Bacteria</taxon>
        <taxon>Pseudomonadati</taxon>
        <taxon>Pseudomonadota</taxon>
        <taxon>Alphaproteobacteria</taxon>
        <taxon>Hyphomicrobiales</taxon>
        <taxon>Rhizobiaceae</taxon>
        <taxon>Rhizobium/Agrobacterium group</taxon>
        <taxon>Rhizobium</taxon>
    </lineage>
</organism>
<dbReference type="SUPFAM" id="SSF53067">
    <property type="entry name" value="Actin-like ATPase domain"/>
    <property type="match status" value="1"/>
</dbReference>
<dbReference type="InterPro" id="IPR043129">
    <property type="entry name" value="ATPase_NBD"/>
</dbReference>
<dbReference type="InterPro" id="IPR036390">
    <property type="entry name" value="WH_DNA-bd_sf"/>
</dbReference>